<proteinExistence type="predicted"/>
<name>A0A177DHU0_ALTAL</name>
<dbReference type="STRING" id="5599.A0A177DHU0"/>
<accession>A0A177DHU0</accession>
<gene>
    <name evidence="1" type="ORF">CC77DRAFT_937884</name>
</gene>
<feature type="non-terminal residue" evidence="1">
    <location>
        <position position="1"/>
    </location>
</feature>
<keyword evidence="2" id="KW-1185">Reference proteome</keyword>
<protein>
    <submittedName>
        <fullName evidence="1">Uncharacterized protein</fullName>
    </submittedName>
</protein>
<organism evidence="1 2">
    <name type="scientific">Alternaria alternata</name>
    <name type="common">Alternaria rot fungus</name>
    <name type="synonym">Torula alternata</name>
    <dbReference type="NCBI Taxonomy" id="5599"/>
    <lineage>
        <taxon>Eukaryota</taxon>
        <taxon>Fungi</taxon>
        <taxon>Dikarya</taxon>
        <taxon>Ascomycota</taxon>
        <taxon>Pezizomycotina</taxon>
        <taxon>Dothideomycetes</taxon>
        <taxon>Pleosporomycetidae</taxon>
        <taxon>Pleosporales</taxon>
        <taxon>Pleosporineae</taxon>
        <taxon>Pleosporaceae</taxon>
        <taxon>Alternaria</taxon>
        <taxon>Alternaria sect. Alternaria</taxon>
        <taxon>Alternaria alternata complex</taxon>
    </lineage>
</organism>
<dbReference type="AlphaFoldDB" id="A0A177DHU0"/>
<dbReference type="EMBL" id="KV441481">
    <property type="protein sequence ID" value="OAG19474.1"/>
    <property type="molecule type" value="Genomic_DNA"/>
</dbReference>
<dbReference type="OMA" id="YLERIWE"/>
<reference evidence="1 2" key="1">
    <citation type="submission" date="2016-05" db="EMBL/GenBank/DDBJ databases">
        <title>Comparative analysis of secretome profiles of manganese(II)-oxidizing ascomycete fungi.</title>
        <authorList>
            <consortium name="DOE Joint Genome Institute"/>
            <person name="Zeiner C.A."/>
            <person name="Purvine S.O."/>
            <person name="Zink E.M."/>
            <person name="Wu S."/>
            <person name="Pasa-Tolic L."/>
            <person name="Chaput D.L."/>
            <person name="Haridas S."/>
            <person name="Grigoriev I.V."/>
            <person name="Santelli C.M."/>
            <person name="Hansel C.M."/>
        </authorList>
    </citation>
    <scope>NUCLEOTIDE SEQUENCE [LARGE SCALE GENOMIC DNA]</scope>
    <source>
        <strain evidence="1 2">SRC1lrK2f</strain>
    </source>
</reference>
<dbReference type="VEuPathDB" id="FungiDB:CC77DRAFT_937884"/>
<dbReference type="GeneID" id="29120170"/>
<dbReference type="KEGG" id="aalt:CC77DRAFT_937884"/>
<dbReference type="Proteomes" id="UP000077248">
    <property type="component" value="Unassembled WGS sequence"/>
</dbReference>
<evidence type="ECO:0000313" key="2">
    <source>
        <dbReference type="Proteomes" id="UP000077248"/>
    </source>
</evidence>
<sequence>DSTRSIDQSPSDTMASNLDSWNSFIGEPHVPTAQPILTKAFIEADYTCMTSQQITYYLERIWEYSSITTFVLPTPMEVAAGHRYWLPNGLLAEEWIMLFIFVPRLFDLAPLEVRTAFEEQVYNVAGHWPSFAEIIERGNQASMPLDMLPATQMAGNSFQYGYSQPGGARFAGPETAKPITGPLPIPPSGFGPFPFSQSFTAPANLGVQQSSSLTVTPQPLQPIQPIQPSQQIPQGNLQLPVASTTGSQPGTSTAHSVSIFPLQSVPDGTAASEQNPAAPPIFTQLLQARGITVPGFRPGSRTPTDNGNKAWSAERIRAFVEIQNKSIQELPSSAFSELGTEMSNFRTPESIDVTCCPFETSLEENFTYFSNICTLNRQMCLRAIEHWQPMHIARYINYAHDLQTPGIFGRSKIGHHFAKAKKWGESYPGHVPTASLRHTSTDSGARGSNKDLHDYFLYSMGDGVVRPPRGRKAQILTLVIEHVRGVTHDRNVRLSQAATYAQRYNITVPAHHQMNFQNLAFEDQLPSEAFLDTIRDDYRTKFNGQDP</sequence>
<evidence type="ECO:0000313" key="1">
    <source>
        <dbReference type="EMBL" id="OAG19474.1"/>
    </source>
</evidence>
<dbReference type="RefSeq" id="XP_018384895.1">
    <property type="nucleotide sequence ID" value="XM_018534576.1"/>
</dbReference>